<comment type="caution">
    <text evidence="4">The sequence shown here is derived from an EMBL/GenBank/DDBJ whole genome shotgun (WGS) entry which is preliminary data.</text>
</comment>
<dbReference type="Gene3D" id="3.40.50.12780">
    <property type="entry name" value="N-terminal domain of ligase-like"/>
    <property type="match status" value="1"/>
</dbReference>
<dbReference type="PANTHER" id="PTHR43272">
    <property type="entry name" value="LONG-CHAIN-FATTY-ACID--COA LIGASE"/>
    <property type="match status" value="1"/>
</dbReference>
<evidence type="ECO:0000313" key="4">
    <source>
        <dbReference type="EMBL" id="MBB3061940.1"/>
    </source>
</evidence>
<dbReference type="InterPro" id="IPR042099">
    <property type="entry name" value="ANL_N_sf"/>
</dbReference>
<feature type="domain" description="AMP-dependent synthetase/ligase" evidence="3">
    <location>
        <begin position="14"/>
        <end position="372"/>
    </location>
</feature>
<sequence>MKLLDRILEVGAGNPRSKALCVHGPESGDTQSLTYGEFLASAAGLAKHLLQWRMHASQPLRVGLIAGNSPGWAIADLALLLAGITEVPIPLAFSREQAGNLLDACDAYLVDGRGVKALKHWGITLDTDAPVLELKLDELIRNGSGLTQLPVFDPECDWICKIIHTSGTTSNPKGVKIRYLGLSALIDSLMCCVGPHDYQRYLSLVPLSLLIEQVTALYLPACSGGHTVFLPPSIPLLGSRGVNARDYLGYIRRNRPSALTLTPALVESLASEVANSSESGEALMRRVFDQPKSPSIACGGAPTDPGLLAALAERGIPVYEGYGLSENSSVVCWNHNGAYRAGTVGKPLSHVSIRLSEAGELLVRSSSLFAGYTTEDPSSCVLDEDGWLHTGDLAEIDADGFVRIIGRSKNIIITANGRNLCPEWVESSYRSLEFVEHAVLFGNGLERVHGFFVIDDELPPAIAEHELRQYGKCRLSEVERVETFHFIARSDPAVQRFFTVTGRPQRTKLWSYLKSQMENRREAKC</sequence>
<dbReference type="InterPro" id="IPR020845">
    <property type="entry name" value="AMP-binding_CS"/>
</dbReference>
<keyword evidence="2" id="KW-0067">ATP-binding</keyword>
<reference evidence="4 5" key="1">
    <citation type="submission" date="2020-08" db="EMBL/GenBank/DDBJ databases">
        <title>Genomic Encyclopedia of Type Strains, Phase III (KMG-III): the genomes of soil and plant-associated and newly described type strains.</title>
        <authorList>
            <person name="Whitman W."/>
        </authorList>
    </citation>
    <scope>NUCLEOTIDE SEQUENCE [LARGE SCALE GENOMIC DNA]</scope>
    <source>
        <strain evidence="4 5">CECT 8799</strain>
    </source>
</reference>
<evidence type="ECO:0000259" key="3">
    <source>
        <dbReference type="Pfam" id="PF00501"/>
    </source>
</evidence>
<dbReference type="GO" id="GO:0016020">
    <property type="term" value="C:membrane"/>
    <property type="evidence" value="ECO:0007669"/>
    <property type="project" value="TreeGrafter"/>
</dbReference>
<dbReference type="EMBL" id="JACHWZ010000012">
    <property type="protein sequence ID" value="MBB3061940.1"/>
    <property type="molecule type" value="Genomic_DNA"/>
</dbReference>
<gene>
    <name evidence="4" type="ORF">FHS09_002783</name>
</gene>
<dbReference type="GO" id="GO:0004467">
    <property type="term" value="F:long-chain fatty acid-CoA ligase activity"/>
    <property type="evidence" value="ECO:0007669"/>
    <property type="project" value="TreeGrafter"/>
</dbReference>
<keyword evidence="5" id="KW-1185">Reference proteome</keyword>
<organism evidence="4 5">
    <name type="scientific">Microbulbifer rhizosphaerae</name>
    <dbReference type="NCBI Taxonomy" id="1562603"/>
    <lineage>
        <taxon>Bacteria</taxon>
        <taxon>Pseudomonadati</taxon>
        <taxon>Pseudomonadota</taxon>
        <taxon>Gammaproteobacteria</taxon>
        <taxon>Cellvibrionales</taxon>
        <taxon>Microbulbiferaceae</taxon>
        <taxon>Microbulbifer</taxon>
    </lineage>
</organism>
<evidence type="ECO:0000256" key="1">
    <source>
        <dbReference type="ARBA" id="ARBA00022741"/>
    </source>
</evidence>
<dbReference type="Proteomes" id="UP000535937">
    <property type="component" value="Unassembled WGS sequence"/>
</dbReference>
<dbReference type="GO" id="GO:0005524">
    <property type="term" value="F:ATP binding"/>
    <property type="evidence" value="ECO:0007669"/>
    <property type="project" value="UniProtKB-KW"/>
</dbReference>
<accession>A0A7W4WD16</accession>
<protein>
    <submittedName>
        <fullName evidence="4">Long-subunit acyl-CoA synthetase (AMP-forming)</fullName>
    </submittedName>
</protein>
<name>A0A7W4WD16_9GAMM</name>
<dbReference type="PROSITE" id="PS00455">
    <property type="entry name" value="AMP_BINDING"/>
    <property type="match status" value="1"/>
</dbReference>
<keyword evidence="1" id="KW-0547">Nucleotide-binding</keyword>
<proteinExistence type="predicted"/>
<dbReference type="PANTHER" id="PTHR43272:SF33">
    <property type="entry name" value="AMP-BINDING DOMAIN-CONTAINING PROTEIN-RELATED"/>
    <property type="match status" value="1"/>
</dbReference>
<dbReference type="SUPFAM" id="SSF56801">
    <property type="entry name" value="Acetyl-CoA synthetase-like"/>
    <property type="match status" value="1"/>
</dbReference>
<dbReference type="Pfam" id="PF00501">
    <property type="entry name" value="AMP-binding"/>
    <property type="match status" value="1"/>
</dbReference>
<dbReference type="RefSeq" id="WP_183460778.1">
    <property type="nucleotide sequence ID" value="NZ_JACHWZ010000012.1"/>
</dbReference>
<evidence type="ECO:0000313" key="5">
    <source>
        <dbReference type="Proteomes" id="UP000535937"/>
    </source>
</evidence>
<dbReference type="InterPro" id="IPR000873">
    <property type="entry name" value="AMP-dep_synth/lig_dom"/>
</dbReference>
<dbReference type="AlphaFoldDB" id="A0A7W4WD16"/>
<evidence type="ECO:0000256" key="2">
    <source>
        <dbReference type="ARBA" id="ARBA00022840"/>
    </source>
</evidence>